<dbReference type="Proteomes" id="UP001586593">
    <property type="component" value="Unassembled WGS sequence"/>
</dbReference>
<evidence type="ECO:0000313" key="1">
    <source>
        <dbReference type="EMBL" id="KAL1839288.1"/>
    </source>
</evidence>
<accession>A0ABR3VBR8</accession>
<evidence type="ECO:0000313" key="2">
    <source>
        <dbReference type="Proteomes" id="UP001586593"/>
    </source>
</evidence>
<sequence>MGGRKLVRMGNHGFCRTAAITYRTILALDIAHGPQIHGTSEPLAAVPWEALVLVKEAEKTRIPRDTVGMENRLHAPDYLEVDLVPLPVTGHLLLAIVQGLLEMADQRKAVDRRHIGVSVAHPPRAGHKPTDGLAGIVEKQDVSSLPSTRAS</sequence>
<protein>
    <submittedName>
        <fullName evidence="1">Uncharacterized protein</fullName>
    </submittedName>
</protein>
<reference evidence="1 2" key="1">
    <citation type="journal article" date="2024" name="Commun. Biol.">
        <title>Comparative genomic analysis of thermophilic fungi reveals convergent evolutionary adaptations and gene losses.</title>
        <authorList>
            <person name="Steindorff A.S."/>
            <person name="Aguilar-Pontes M.V."/>
            <person name="Robinson A.J."/>
            <person name="Andreopoulos B."/>
            <person name="LaButti K."/>
            <person name="Kuo A."/>
            <person name="Mondo S."/>
            <person name="Riley R."/>
            <person name="Otillar R."/>
            <person name="Haridas S."/>
            <person name="Lipzen A."/>
            <person name="Grimwood J."/>
            <person name="Schmutz J."/>
            <person name="Clum A."/>
            <person name="Reid I.D."/>
            <person name="Moisan M.C."/>
            <person name="Butler G."/>
            <person name="Nguyen T.T.M."/>
            <person name="Dewar K."/>
            <person name="Conant G."/>
            <person name="Drula E."/>
            <person name="Henrissat B."/>
            <person name="Hansel C."/>
            <person name="Singer S."/>
            <person name="Hutchinson M.I."/>
            <person name="de Vries R.P."/>
            <person name="Natvig D.O."/>
            <person name="Powell A.J."/>
            <person name="Tsang A."/>
            <person name="Grigoriev I.V."/>
        </authorList>
    </citation>
    <scope>NUCLEOTIDE SEQUENCE [LARGE SCALE GENOMIC DNA]</scope>
    <source>
        <strain evidence="1 2">ATCC 24622</strain>
    </source>
</reference>
<comment type="caution">
    <text evidence="1">The sequence shown here is derived from an EMBL/GenBank/DDBJ whole genome shotgun (WGS) entry which is preliminary data.</text>
</comment>
<gene>
    <name evidence="1" type="ORF">VTK73DRAFT_4086</name>
</gene>
<dbReference type="EMBL" id="JAZHXJ010002359">
    <property type="protein sequence ID" value="KAL1839288.1"/>
    <property type="molecule type" value="Genomic_DNA"/>
</dbReference>
<organism evidence="1 2">
    <name type="scientific">Phialemonium thermophilum</name>
    <dbReference type="NCBI Taxonomy" id="223376"/>
    <lineage>
        <taxon>Eukaryota</taxon>
        <taxon>Fungi</taxon>
        <taxon>Dikarya</taxon>
        <taxon>Ascomycota</taxon>
        <taxon>Pezizomycotina</taxon>
        <taxon>Sordariomycetes</taxon>
        <taxon>Sordariomycetidae</taxon>
        <taxon>Cephalothecales</taxon>
        <taxon>Cephalothecaceae</taxon>
        <taxon>Phialemonium</taxon>
    </lineage>
</organism>
<proteinExistence type="predicted"/>
<keyword evidence="2" id="KW-1185">Reference proteome</keyword>
<name>A0ABR3VBR8_9PEZI</name>